<comment type="caution">
    <text evidence="7">The sequence shown here is derived from an EMBL/GenBank/DDBJ whole genome shotgun (WGS) entry which is preliminary data.</text>
</comment>
<keyword evidence="3 6" id="KW-0812">Transmembrane</keyword>
<evidence type="ECO:0000256" key="4">
    <source>
        <dbReference type="ARBA" id="ARBA00022989"/>
    </source>
</evidence>
<organism evidence="7 8">
    <name type="scientific">Limosilactobacillus albertensis</name>
    <dbReference type="NCBI Taxonomy" id="2759752"/>
    <lineage>
        <taxon>Bacteria</taxon>
        <taxon>Bacillati</taxon>
        <taxon>Bacillota</taxon>
        <taxon>Bacilli</taxon>
        <taxon>Lactobacillales</taxon>
        <taxon>Lactobacillaceae</taxon>
        <taxon>Limosilactobacillus</taxon>
    </lineage>
</organism>
<feature type="transmembrane region" description="Helical" evidence="6">
    <location>
        <begin position="158"/>
        <end position="181"/>
    </location>
</feature>
<dbReference type="InterPro" id="IPR002797">
    <property type="entry name" value="Polysacc_synth"/>
</dbReference>
<feature type="transmembrane region" description="Helical" evidence="6">
    <location>
        <begin position="441"/>
        <end position="458"/>
    </location>
</feature>
<feature type="transmembrane region" description="Helical" evidence="6">
    <location>
        <begin position="94"/>
        <end position="113"/>
    </location>
</feature>
<gene>
    <name evidence="7" type="ORF">H5S40_08475</name>
</gene>
<feature type="transmembrane region" description="Helical" evidence="6">
    <location>
        <begin position="125"/>
        <end position="146"/>
    </location>
</feature>
<comment type="subcellular location">
    <subcellularLocation>
        <location evidence="1">Cell membrane</location>
        <topology evidence="1">Multi-pass membrane protein</topology>
    </subcellularLocation>
</comment>
<keyword evidence="5 6" id="KW-0472">Membrane</keyword>
<feature type="transmembrane region" description="Helical" evidence="6">
    <location>
        <begin position="50"/>
        <end position="73"/>
    </location>
</feature>
<dbReference type="Proteomes" id="UP000518316">
    <property type="component" value="Unassembled WGS sequence"/>
</dbReference>
<accession>A0A7W3TSS9</accession>
<feature type="transmembrane region" description="Helical" evidence="6">
    <location>
        <begin position="306"/>
        <end position="328"/>
    </location>
</feature>
<dbReference type="EMBL" id="JACIVC010000066">
    <property type="protein sequence ID" value="MBB1070185.1"/>
    <property type="molecule type" value="Genomic_DNA"/>
</dbReference>
<reference evidence="7 8" key="1">
    <citation type="submission" date="2020-07" db="EMBL/GenBank/DDBJ databases">
        <title>Description of Limosilactobacillus balticus sp. nov., Limosilactobacillus agrestis sp. nov., Limosilactobacillus albertensis sp. nov., Limosilactobacillus rudii sp. nov., Limosilactobacillus fastidiosus sp. nov., five novel Limosilactobacillus species isolated from the vertebrate gastrointestinal tract, and proposal of 6 subspecies of Limosilactobacillus reuteri adapted to the gastrointestinal tract of specific vertebrate hosts.</title>
        <authorList>
            <person name="Li F."/>
            <person name="Cheng C."/>
            <person name="Zheng J."/>
            <person name="Quevedo R.M."/>
            <person name="Li J."/>
            <person name="Roos S."/>
            <person name="Gaenzle M.G."/>
            <person name="Walter J."/>
        </authorList>
    </citation>
    <scope>NUCLEOTIDE SEQUENCE [LARGE SCALE GENOMIC DNA]</scope>
    <source>
        <strain evidence="7 8">RRLNB_1_1</strain>
    </source>
</reference>
<keyword evidence="8" id="KW-1185">Reference proteome</keyword>
<dbReference type="Pfam" id="PF01943">
    <property type="entry name" value="Polysacc_synt"/>
    <property type="match status" value="1"/>
</dbReference>
<evidence type="ECO:0000256" key="5">
    <source>
        <dbReference type="ARBA" id="ARBA00023136"/>
    </source>
</evidence>
<feature type="transmembrane region" description="Helical" evidence="6">
    <location>
        <begin position="378"/>
        <end position="400"/>
    </location>
</feature>
<evidence type="ECO:0000256" key="6">
    <source>
        <dbReference type="SAM" id="Phobius"/>
    </source>
</evidence>
<evidence type="ECO:0000256" key="3">
    <source>
        <dbReference type="ARBA" id="ARBA00022692"/>
    </source>
</evidence>
<feature type="transmembrane region" description="Helical" evidence="6">
    <location>
        <begin position="470"/>
        <end position="492"/>
    </location>
</feature>
<dbReference type="GO" id="GO:0005886">
    <property type="term" value="C:plasma membrane"/>
    <property type="evidence" value="ECO:0007669"/>
    <property type="project" value="UniProtKB-SubCell"/>
</dbReference>
<dbReference type="PANTHER" id="PTHR30250">
    <property type="entry name" value="PST FAMILY PREDICTED COLANIC ACID TRANSPORTER"/>
    <property type="match status" value="1"/>
</dbReference>
<evidence type="ECO:0000256" key="2">
    <source>
        <dbReference type="ARBA" id="ARBA00022475"/>
    </source>
</evidence>
<feature type="transmembrane region" description="Helical" evidence="6">
    <location>
        <begin position="237"/>
        <end position="262"/>
    </location>
</feature>
<evidence type="ECO:0000256" key="1">
    <source>
        <dbReference type="ARBA" id="ARBA00004651"/>
    </source>
</evidence>
<feature type="transmembrane region" description="Helical" evidence="6">
    <location>
        <begin position="12"/>
        <end position="30"/>
    </location>
</feature>
<dbReference type="InterPro" id="IPR050833">
    <property type="entry name" value="Poly_Biosynth_Transport"/>
</dbReference>
<dbReference type="RefSeq" id="WP_182598675.1">
    <property type="nucleotide sequence ID" value="NZ_JACIVC010000066.1"/>
</dbReference>
<dbReference type="AlphaFoldDB" id="A0A7W3TSS9"/>
<evidence type="ECO:0000313" key="7">
    <source>
        <dbReference type="EMBL" id="MBB1070185.1"/>
    </source>
</evidence>
<name>A0A7W3TSS9_9LACO</name>
<protein>
    <submittedName>
        <fullName evidence="7">Oligosaccharide flippase family protein</fullName>
    </submittedName>
</protein>
<evidence type="ECO:0000313" key="8">
    <source>
        <dbReference type="Proteomes" id="UP000518316"/>
    </source>
</evidence>
<feature type="transmembrane region" description="Helical" evidence="6">
    <location>
        <begin position="187"/>
        <end position="206"/>
    </location>
</feature>
<feature type="transmembrane region" description="Helical" evidence="6">
    <location>
        <begin position="274"/>
        <end position="294"/>
    </location>
</feature>
<proteinExistence type="predicted"/>
<keyword evidence="2" id="KW-1003">Cell membrane</keyword>
<dbReference type="PANTHER" id="PTHR30250:SF26">
    <property type="entry name" value="PSMA PROTEIN"/>
    <property type="match status" value="1"/>
</dbReference>
<sequence length="512" mass="59322">MIKHSRTFFAMRNALVTGLVTILNFPIQFINRYYMVHYLGIVYLGLTSLFTNILSVLSLADLGLGTSIVFLLYKPLSERNFKKIAVIMKLYRNIYYVIAIVIFLIGLGILPFLKYLVGRNINYPHIYILFIIYLTGSATSYLFSYNQSLLYADQKNHIVAWTNLVVTYIMLTLQVITVLLFKNPLLYAFLFVFSSFVTNIIVTVFVNHIYHLSQYNNGVLNREEIYLLKKNVVGNMFLRISGVIVTGTDNIFLSSFAGVVSVGLYSNYLTITNVLQRIMTQVISAVTGSIGNFITQNKSLRSKRLFFNLQFINFILVSMISLGIYLLSNDVITLWLGDKYIISKLNVFLISMSFYFMNYRMIGWNFISVYGLARYMKIFSINEMIANVLFTLVFLCVFRLKLTGILLGTIVSTLLTVTWQDPYVIFHHAFNSNIIEYMKKYFYNFFILIVEIICLEYMSNLLRALCSSTVLHFFLLSFFIVIVSILVPYLFYIRSFEVKYFNSILTKVLRRS</sequence>
<keyword evidence="4 6" id="KW-1133">Transmembrane helix</keyword>